<dbReference type="GO" id="GO:0043565">
    <property type="term" value="F:sequence-specific DNA binding"/>
    <property type="evidence" value="ECO:0007669"/>
    <property type="project" value="InterPro"/>
</dbReference>
<dbReference type="InterPro" id="IPR000232">
    <property type="entry name" value="HSF_DNA-bd"/>
</dbReference>
<dbReference type="Gene3D" id="1.10.10.10">
    <property type="entry name" value="Winged helix-like DNA-binding domain superfamily/Winged helix DNA-binding domain"/>
    <property type="match status" value="1"/>
</dbReference>
<dbReference type="AlphaFoldDB" id="A0A7S2LSQ7"/>
<feature type="region of interest" description="Disordered" evidence="5">
    <location>
        <begin position="24"/>
        <end position="68"/>
    </location>
</feature>
<dbReference type="PANTHER" id="PTHR10015">
    <property type="entry name" value="HEAT SHOCK TRANSCRIPTION FACTOR"/>
    <property type="match status" value="1"/>
</dbReference>
<protein>
    <recommendedName>
        <fullName evidence="6">HSF-type DNA-binding domain-containing protein</fullName>
    </recommendedName>
</protein>
<evidence type="ECO:0000256" key="5">
    <source>
        <dbReference type="SAM" id="MobiDB-lite"/>
    </source>
</evidence>
<evidence type="ECO:0000256" key="4">
    <source>
        <dbReference type="RuleBase" id="RU004020"/>
    </source>
</evidence>
<accession>A0A7S2LSQ7</accession>
<feature type="region of interest" description="Disordered" evidence="5">
    <location>
        <begin position="613"/>
        <end position="633"/>
    </location>
</feature>
<keyword evidence="2" id="KW-0238">DNA-binding</keyword>
<proteinExistence type="inferred from homology"/>
<name>A0A7S2LSQ7_9STRA</name>
<comment type="similarity">
    <text evidence="4">Belongs to the HSF family.</text>
</comment>
<feature type="domain" description="HSF-type DNA-binding" evidence="6">
    <location>
        <begin position="209"/>
        <end position="307"/>
    </location>
</feature>
<sequence>MCVTKKGPSTFQLPDTFNLTSNDVNKGAGSAGQSASGFVDASTDQSRFHFSKQQPPRDGTRTSLRNADNFNKPAYTQLIIENAPAQLQDATFAPITVNQQQPFEAHTCSVPTIPDFPAPVASKLETLSISSNDFLIDSLNAATIPNKKQKGPKKRRRRHQKPGLTAKKQTRHFVTHNYHDHANEPPGTFMDPVSMQKGGDNLPKKKGGVAVPFPFKMHRVLDQIVSDGLAYVIGWQIHGRAFKIYDATTFVDNVMPKYFGQKKLTSFQRQLNLYGFQRLTRGRDDGAYYNELFLRGKEHLCHGMTRQRVKGTKYKAASNPDSEPDFYQMPFVAHDPSCHGVKMSANTNTTSARSRGDGGNLAAVTAAAPFLFPRTAMLMPGSTTTRTRTTGGELPSLPTALPMVASKPPVHISDHRVHANCNDLGGGGGGMNMQAAPTMIMTAPQGSQINMNMPMSMPMYTTNTPIYSLGDDTNKPVVRAPTNVSVPNFSNGGGGSIHTKTFRSNFFGLDPFVPNVMEPDLQNAAQYSESGYFNANNMMKQQAAVEFGNLQSDPVRVVSNKDAPALCCDDSIPDGSVAAVSTVGSSSQSGDDFLGVEMDDFVELYHPELFDMSDSTSSNCSQSSGDEGTYYGV</sequence>
<evidence type="ECO:0000259" key="6">
    <source>
        <dbReference type="SMART" id="SM00415"/>
    </source>
</evidence>
<dbReference type="PANTHER" id="PTHR10015:SF206">
    <property type="entry name" value="HSF-TYPE DNA-BINDING DOMAIN-CONTAINING PROTEIN"/>
    <property type="match status" value="1"/>
</dbReference>
<dbReference type="GO" id="GO:0003700">
    <property type="term" value="F:DNA-binding transcription factor activity"/>
    <property type="evidence" value="ECO:0007669"/>
    <property type="project" value="InterPro"/>
</dbReference>
<dbReference type="SMART" id="SM00415">
    <property type="entry name" value="HSF"/>
    <property type="match status" value="1"/>
</dbReference>
<dbReference type="InterPro" id="IPR036390">
    <property type="entry name" value="WH_DNA-bd_sf"/>
</dbReference>
<feature type="compositionally biased region" description="Low complexity" evidence="5">
    <location>
        <begin position="613"/>
        <end position="624"/>
    </location>
</feature>
<evidence type="ECO:0000256" key="2">
    <source>
        <dbReference type="ARBA" id="ARBA00023125"/>
    </source>
</evidence>
<dbReference type="Pfam" id="PF00447">
    <property type="entry name" value="HSF_DNA-bind"/>
    <property type="match status" value="1"/>
</dbReference>
<reference evidence="7" key="1">
    <citation type="submission" date="2021-01" db="EMBL/GenBank/DDBJ databases">
        <authorList>
            <person name="Corre E."/>
            <person name="Pelletier E."/>
            <person name="Niang G."/>
            <person name="Scheremetjew M."/>
            <person name="Finn R."/>
            <person name="Kale V."/>
            <person name="Holt S."/>
            <person name="Cochrane G."/>
            <person name="Meng A."/>
            <person name="Brown T."/>
            <person name="Cohen L."/>
        </authorList>
    </citation>
    <scope>NUCLEOTIDE SEQUENCE</scope>
    <source>
        <strain evidence="7">B650</strain>
    </source>
</reference>
<keyword evidence="3" id="KW-0539">Nucleus</keyword>
<feature type="compositionally biased region" description="Low complexity" evidence="5">
    <location>
        <begin position="27"/>
        <end position="37"/>
    </location>
</feature>
<feature type="region of interest" description="Disordered" evidence="5">
    <location>
        <begin position="143"/>
        <end position="166"/>
    </location>
</feature>
<dbReference type="InterPro" id="IPR036388">
    <property type="entry name" value="WH-like_DNA-bd_sf"/>
</dbReference>
<dbReference type="GO" id="GO:0005634">
    <property type="term" value="C:nucleus"/>
    <property type="evidence" value="ECO:0007669"/>
    <property type="project" value="UniProtKB-SubCell"/>
</dbReference>
<gene>
    <name evidence="7" type="ORF">LDAN0321_LOCUS20925</name>
</gene>
<dbReference type="EMBL" id="HBGY01033386">
    <property type="protein sequence ID" value="CAD9613879.1"/>
    <property type="molecule type" value="Transcribed_RNA"/>
</dbReference>
<comment type="subcellular location">
    <subcellularLocation>
        <location evidence="1">Nucleus</location>
    </subcellularLocation>
</comment>
<dbReference type="SUPFAM" id="SSF46785">
    <property type="entry name" value="Winged helix' DNA-binding domain"/>
    <property type="match status" value="1"/>
</dbReference>
<dbReference type="FunFam" id="1.10.10.10:FF:000479">
    <property type="entry name" value="Predicted protein"/>
    <property type="match status" value="1"/>
</dbReference>
<feature type="compositionally biased region" description="Basic residues" evidence="5">
    <location>
        <begin position="147"/>
        <end position="161"/>
    </location>
</feature>
<evidence type="ECO:0000256" key="1">
    <source>
        <dbReference type="ARBA" id="ARBA00004123"/>
    </source>
</evidence>
<evidence type="ECO:0000313" key="7">
    <source>
        <dbReference type="EMBL" id="CAD9613879.1"/>
    </source>
</evidence>
<evidence type="ECO:0000256" key="3">
    <source>
        <dbReference type="ARBA" id="ARBA00023242"/>
    </source>
</evidence>
<organism evidence="7">
    <name type="scientific">Leptocylindrus danicus</name>
    <dbReference type="NCBI Taxonomy" id="163516"/>
    <lineage>
        <taxon>Eukaryota</taxon>
        <taxon>Sar</taxon>
        <taxon>Stramenopiles</taxon>
        <taxon>Ochrophyta</taxon>
        <taxon>Bacillariophyta</taxon>
        <taxon>Coscinodiscophyceae</taxon>
        <taxon>Chaetocerotophycidae</taxon>
        <taxon>Leptocylindrales</taxon>
        <taxon>Leptocylindraceae</taxon>
        <taxon>Leptocylindrus</taxon>
    </lineage>
</organism>